<sequence length="270" mass="28263">MTTTAHTTSHTDGRHDPATFAARLRRRERLLGYWIACDNPAGTERIAGVGYDYIGVDGQHGVMHRAGWQTAMLAVDARQVSAGVLRVPSVDPIAIGTALDSGARGVVVPMVNTAEEASIAARACRHHPRGTRSLGGPVRGELRMGSVPAEVDEAVACIVMIETAAALENLEAICATPELDAVYVGPADLSVALGARFFGDPDVAEALEDALKRITDAAERAGIACGIHVLKGADAKRRLAEGFTFATVSSDITHLQEAAVTHLAAARGEA</sequence>
<comment type="similarity">
    <text evidence="1">Belongs to the HpcH/HpaI aldolase family.</text>
</comment>
<feature type="domain" description="HpcH/HpaI aldolase/citrate lyase" evidence="4">
    <location>
        <begin position="32"/>
        <end position="256"/>
    </location>
</feature>
<evidence type="ECO:0000313" key="5">
    <source>
        <dbReference type="EMBL" id="AZQ74170.1"/>
    </source>
</evidence>
<evidence type="ECO:0000313" key="6">
    <source>
        <dbReference type="Proteomes" id="UP000267900"/>
    </source>
</evidence>
<dbReference type="Pfam" id="PF03328">
    <property type="entry name" value="HpcH_HpaI"/>
    <property type="match status" value="1"/>
</dbReference>
<keyword evidence="3" id="KW-0456">Lyase</keyword>
<name>A0A3S9PP76_STRLT</name>
<proteinExistence type="inferred from homology"/>
<gene>
    <name evidence="5" type="ORF">EKH77_25745</name>
</gene>
<accession>A0A3S9PP76</accession>
<keyword evidence="2" id="KW-0479">Metal-binding</keyword>
<dbReference type="AlphaFoldDB" id="A0A3S9PP76"/>
<protein>
    <submittedName>
        <fullName evidence="5">Aldolase</fullName>
    </submittedName>
</protein>
<dbReference type="GO" id="GO:0016832">
    <property type="term" value="F:aldehyde-lyase activity"/>
    <property type="evidence" value="ECO:0007669"/>
    <property type="project" value="TreeGrafter"/>
</dbReference>
<dbReference type="InterPro" id="IPR040442">
    <property type="entry name" value="Pyrv_kinase-like_dom_sf"/>
</dbReference>
<evidence type="ECO:0000259" key="4">
    <source>
        <dbReference type="Pfam" id="PF03328"/>
    </source>
</evidence>
<reference evidence="5 6" key="1">
    <citation type="submission" date="2018-12" db="EMBL/GenBank/DDBJ databases">
        <title>The whole draft genome of Streptomyce luteoverticillatus CGMCC 15060.</title>
        <authorList>
            <person name="Feng Z."/>
            <person name="Chen G."/>
            <person name="Zhang J."/>
            <person name="Zhu H."/>
            <person name="Yu X."/>
            <person name="Zhang W."/>
            <person name="Zhang X."/>
        </authorList>
    </citation>
    <scope>NUCLEOTIDE SEQUENCE [LARGE SCALE GENOMIC DNA]</scope>
    <source>
        <strain evidence="5 6">CGMCC 15060</strain>
    </source>
</reference>
<dbReference type="PANTHER" id="PTHR30502">
    <property type="entry name" value="2-KETO-3-DEOXY-L-RHAMNONATE ALDOLASE"/>
    <property type="match status" value="1"/>
</dbReference>
<dbReference type="InterPro" id="IPR015813">
    <property type="entry name" value="Pyrv/PenolPyrv_kinase-like_dom"/>
</dbReference>
<dbReference type="RefSeq" id="WP_126916673.1">
    <property type="nucleotide sequence ID" value="NZ_CP034587.1"/>
</dbReference>
<evidence type="ECO:0000256" key="2">
    <source>
        <dbReference type="ARBA" id="ARBA00022723"/>
    </source>
</evidence>
<dbReference type="OrthoDB" id="3353438at2"/>
<dbReference type="EMBL" id="CP034587">
    <property type="protein sequence ID" value="AZQ74170.1"/>
    <property type="molecule type" value="Genomic_DNA"/>
</dbReference>
<dbReference type="InterPro" id="IPR050251">
    <property type="entry name" value="HpcH-HpaI_aldolase"/>
</dbReference>
<keyword evidence="6" id="KW-1185">Reference proteome</keyword>
<dbReference type="InterPro" id="IPR005000">
    <property type="entry name" value="Aldolase/citrate-lyase_domain"/>
</dbReference>
<dbReference type="Gene3D" id="3.20.20.60">
    <property type="entry name" value="Phosphoenolpyruvate-binding domains"/>
    <property type="match status" value="1"/>
</dbReference>
<dbReference type="GO" id="GO:0046872">
    <property type="term" value="F:metal ion binding"/>
    <property type="evidence" value="ECO:0007669"/>
    <property type="project" value="UniProtKB-KW"/>
</dbReference>
<organism evidence="5 6">
    <name type="scientific">Streptomyces luteoverticillatus</name>
    <name type="common">Streptoverticillium luteoverticillatus</name>
    <dbReference type="NCBI Taxonomy" id="66425"/>
    <lineage>
        <taxon>Bacteria</taxon>
        <taxon>Bacillati</taxon>
        <taxon>Actinomycetota</taxon>
        <taxon>Actinomycetes</taxon>
        <taxon>Kitasatosporales</taxon>
        <taxon>Streptomycetaceae</taxon>
        <taxon>Streptomyces</taxon>
    </lineage>
</organism>
<dbReference type="SUPFAM" id="SSF51621">
    <property type="entry name" value="Phosphoenolpyruvate/pyruvate domain"/>
    <property type="match status" value="1"/>
</dbReference>
<dbReference type="PANTHER" id="PTHR30502:SF0">
    <property type="entry name" value="PHOSPHOENOLPYRUVATE CARBOXYLASE FAMILY PROTEIN"/>
    <property type="match status" value="1"/>
</dbReference>
<dbReference type="GO" id="GO:0005737">
    <property type="term" value="C:cytoplasm"/>
    <property type="evidence" value="ECO:0007669"/>
    <property type="project" value="TreeGrafter"/>
</dbReference>
<evidence type="ECO:0000256" key="1">
    <source>
        <dbReference type="ARBA" id="ARBA00005568"/>
    </source>
</evidence>
<evidence type="ECO:0000256" key="3">
    <source>
        <dbReference type="ARBA" id="ARBA00023239"/>
    </source>
</evidence>
<dbReference type="Proteomes" id="UP000267900">
    <property type="component" value="Chromosome"/>
</dbReference>